<dbReference type="RefSeq" id="WP_081167237.1">
    <property type="nucleotide sequence ID" value="NZ_LWBP01000192.1"/>
</dbReference>
<organism evidence="12 13">
    <name type="scientific">Niastella populi</name>
    <dbReference type="NCBI Taxonomy" id="550983"/>
    <lineage>
        <taxon>Bacteria</taxon>
        <taxon>Pseudomonadati</taxon>
        <taxon>Bacteroidota</taxon>
        <taxon>Chitinophagia</taxon>
        <taxon>Chitinophagales</taxon>
        <taxon>Chitinophagaceae</taxon>
        <taxon>Niastella</taxon>
    </lineage>
</organism>
<comment type="similarity">
    <text evidence="10">Belongs to the ApbE family.</text>
</comment>
<name>A0A1V9FGG2_9BACT</name>
<evidence type="ECO:0000256" key="8">
    <source>
        <dbReference type="ARBA" id="ARBA00031306"/>
    </source>
</evidence>
<dbReference type="PANTHER" id="PTHR30040">
    <property type="entry name" value="THIAMINE BIOSYNTHESIS LIPOPROTEIN APBE"/>
    <property type="match status" value="1"/>
</dbReference>
<reference evidence="13" key="1">
    <citation type="submission" date="2016-04" db="EMBL/GenBank/DDBJ databases">
        <authorList>
            <person name="Chen L."/>
            <person name="Zhuang W."/>
            <person name="Wang G."/>
        </authorList>
    </citation>
    <scope>NUCLEOTIDE SEQUENCE [LARGE SCALE GENOMIC DNA]</scope>
    <source>
        <strain evidence="13">208</strain>
    </source>
</reference>
<dbReference type="PANTHER" id="PTHR30040:SF2">
    <property type="entry name" value="FAD:PROTEIN FMN TRANSFERASE"/>
    <property type="match status" value="1"/>
</dbReference>
<evidence type="ECO:0000256" key="4">
    <source>
        <dbReference type="ARBA" id="ARBA00022679"/>
    </source>
</evidence>
<dbReference type="GO" id="GO:0016740">
    <property type="term" value="F:transferase activity"/>
    <property type="evidence" value="ECO:0007669"/>
    <property type="project" value="UniProtKB-UniRule"/>
</dbReference>
<evidence type="ECO:0000256" key="9">
    <source>
        <dbReference type="ARBA" id="ARBA00048540"/>
    </source>
</evidence>
<gene>
    <name evidence="12" type="ORF">A4R26_24105</name>
</gene>
<evidence type="ECO:0000256" key="10">
    <source>
        <dbReference type="PIRNR" id="PIRNR006268"/>
    </source>
</evidence>
<evidence type="ECO:0000256" key="2">
    <source>
        <dbReference type="ARBA" id="ARBA00016337"/>
    </source>
</evidence>
<evidence type="ECO:0000256" key="3">
    <source>
        <dbReference type="ARBA" id="ARBA00022630"/>
    </source>
</evidence>
<feature type="binding site" evidence="11">
    <location>
        <position position="163"/>
    </location>
    <ligand>
        <name>Mg(2+)</name>
        <dbReference type="ChEBI" id="CHEBI:18420"/>
    </ligand>
</feature>
<dbReference type="SUPFAM" id="SSF143631">
    <property type="entry name" value="ApbE-like"/>
    <property type="match status" value="1"/>
</dbReference>
<sequence>MRYLCVLLVICTAFLQQPAWRKIQISGKAQGTTYHITWYAHDSMVGQQQIDSILQKIDTSLSIYNPRSLITRFNNSNGGVAMDDHFRTVLNKSLETYRLTNGIFDITVQPLVQAWGFGPKKINSLPDSAAIKTLKSCVSSLNLYTKGNTLFKKRPCTSIDMNGIAQGYSVDVIARFLESRGITNYLVELGGEIRVKGHKQPGMENMKIGIEAPGDDDFELSMISKIISVDSGAITTSGSYRKFYESEGKKITHLIDPRTGYPARNELISVTVFAPDAITADAYDNALMVMGLQKALQFTEQRKDIAAYFIYRTPNGRIADTASGRFYTLLENAKR</sequence>
<protein>
    <recommendedName>
        <fullName evidence="2 10">FAD:protein FMN transferase</fullName>
        <ecNumber evidence="1 10">2.7.1.180</ecNumber>
    </recommendedName>
    <alternativeName>
        <fullName evidence="8 10">Flavin transferase</fullName>
    </alternativeName>
</protein>
<keyword evidence="6 10" id="KW-0274">FAD</keyword>
<comment type="cofactor">
    <cofactor evidence="11">
        <name>Mg(2+)</name>
        <dbReference type="ChEBI" id="CHEBI:18420"/>
    </cofactor>
    <cofactor evidence="11">
        <name>Mn(2+)</name>
        <dbReference type="ChEBI" id="CHEBI:29035"/>
    </cofactor>
    <text evidence="11">Magnesium. Can also use manganese.</text>
</comment>
<keyword evidence="3 10" id="KW-0285">Flavoprotein</keyword>
<dbReference type="GO" id="GO:0046872">
    <property type="term" value="F:metal ion binding"/>
    <property type="evidence" value="ECO:0007669"/>
    <property type="project" value="UniProtKB-UniRule"/>
</dbReference>
<dbReference type="EMBL" id="LWBP01000192">
    <property type="protein sequence ID" value="OQP57459.1"/>
    <property type="molecule type" value="Genomic_DNA"/>
</dbReference>
<keyword evidence="4 10" id="KW-0808">Transferase</keyword>
<dbReference type="OrthoDB" id="9778595at2"/>
<evidence type="ECO:0000256" key="7">
    <source>
        <dbReference type="ARBA" id="ARBA00022842"/>
    </source>
</evidence>
<comment type="catalytic activity">
    <reaction evidence="9 10">
        <text>L-threonyl-[protein] + FAD = FMN-L-threonyl-[protein] + AMP + H(+)</text>
        <dbReference type="Rhea" id="RHEA:36847"/>
        <dbReference type="Rhea" id="RHEA-COMP:11060"/>
        <dbReference type="Rhea" id="RHEA-COMP:11061"/>
        <dbReference type="ChEBI" id="CHEBI:15378"/>
        <dbReference type="ChEBI" id="CHEBI:30013"/>
        <dbReference type="ChEBI" id="CHEBI:57692"/>
        <dbReference type="ChEBI" id="CHEBI:74257"/>
        <dbReference type="ChEBI" id="CHEBI:456215"/>
        <dbReference type="EC" id="2.7.1.180"/>
    </reaction>
</comment>
<keyword evidence="7 10" id="KW-0460">Magnesium</keyword>
<evidence type="ECO:0000256" key="5">
    <source>
        <dbReference type="ARBA" id="ARBA00022723"/>
    </source>
</evidence>
<evidence type="ECO:0000313" key="13">
    <source>
        <dbReference type="Proteomes" id="UP000192276"/>
    </source>
</evidence>
<evidence type="ECO:0000256" key="1">
    <source>
        <dbReference type="ARBA" id="ARBA00011955"/>
    </source>
</evidence>
<comment type="caution">
    <text evidence="12">The sequence shown here is derived from an EMBL/GenBank/DDBJ whole genome shotgun (WGS) entry which is preliminary data.</text>
</comment>
<dbReference type="PIRSF" id="PIRSF006268">
    <property type="entry name" value="ApbE"/>
    <property type="match status" value="1"/>
</dbReference>
<evidence type="ECO:0000313" key="12">
    <source>
        <dbReference type="EMBL" id="OQP57459.1"/>
    </source>
</evidence>
<keyword evidence="5 10" id="KW-0479">Metal-binding</keyword>
<dbReference type="InterPro" id="IPR003374">
    <property type="entry name" value="ApbE-like_sf"/>
</dbReference>
<proteinExistence type="inferred from homology"/>
<dbReference type="Pfam" id="PF02424">
    <property type="entry name" value="ApbE"/>
    <property type="match status" value="1"/>
</dbReference>
<dbReference type="Gene3D" id="3.10.520.10">
    <property type="entry name" value="ApbE-like domains"/>
    <property type="match status" value="1"/>
</dbReference>
<dbReference type="Proteomes" id="UP000192276">
    <property type="component" value="Unassembled WGS sequence"/>
</dbReference>
<evidence type="ECO:0000256" key="6">
    <source>
        <dbReference type="ARBA" id="ARBA00022827"/>
    </source>
</evidence>
<accession>A0A1V9FGG2</accession>
<evidence type="ECO:0000256" key="11">
    <source>
        <dbReference type="PIRSR" id="PIRSR006268-2"/>
    </source>
</evidence>
<dbReference type="InterPro" id="IPR024932">
    <property type="entry name" value="ApbE"/>
</dbReference>
<feature type="binding site" evidence="11">
    <location>
        <position position="281"/>
    </location>
    <ligand>
        <name>Mg(2+)</name>
        <dbReference type="ChEBI" id="CHEBI:18420"/>
    </ligand>
</feature>
<dbReference type="EC" id="2.7.1.180" evidence="1 10"/>
<keyword evidence="13" id="KW-1185">Reference proteome</keyword>
<dbReference type="AlphaFoldDB" id="A0A1V9FGG2"/>